<evidence type="ECO:0000256" key="5">
    <source>
        <dbReference type="ARBA" id="ARBA00022989"/>
    </source>
</evidence>
<evidence type="ECO:0000313" key="10">
    <source>
        <dbReference type="Proteomes" id="UP000199695"/>
    </source>
</evidence>
<sequence>MDRGEKNMKRSVQTSDKGYIFLFLLPTIILTGTFLYYPFLRSVYKGFFYWDGYLTSRFIGLENYIQLAGDEVVRMATLNTLEIMCYAIIFQVGLGIVLAVLVDSVKFGTNFFRSAFFFPVAISATAIGLMFTLFYNYDNGLLNQLLTKFGYEKVLWITEESSLIAVAIPTIWQYVGFYFVILFTAISKIPDDFYEAAHMEGLTGIKKTLYITLPLIWSDIKTCIILAITGSLKVFELVYIITGGGPVNSSEVLGTYMYTKTFVSSAWGYGSAIAVFIVILGMILSVMANKLLKREEVSY</sequence>
<evidence type="ECO:0000256" key="3">
    <source>
        <dbReference type="ARBA" id="ARBA00022475"/>
    </source>
</evidence>
<proteinExistence type="inferred from homology"/>
<evidence type="ECO:0000313" key="9">
    <source>
        <dbReference type="EMBL" id="SEN14534.1"/>
    </source>
</evidence>
<dbReference type="InterPro" id="IPR035906">
    <property type="entry name" value="MetI-like_sf"/>
</dbReference>
<evidence type="ECO:0000256" key="7">
    <source>
        <dbReference type="RuleBase" id="RU363032"/>
    </source>
</evidence>
<dbReference type="GO" id="GO:0005886">
    <property type="term" value="C:plasma membrane"/>
    <property type="evidence" value="ECO:0007669"/>
    <property type="project" value="UniProtKB-SubCell"/>
</dbReference>
<feature type="transmembrane region" description="Helical" evidence="7">
    <location>
        <begin position="114"/>
        <end position="135"/>
    </location>
</feature>
<feature type="transmembrane region" description="Helical" evidence="7">
    <location>
        <begin position="163"/>
        <end position="187"/>
    </location>
</feature>
<dbReference type="InterPro" id="IPR051393">
    <property type="entry name" value="ABC_transporter_permease"/>
</dbReference>
<keyword evidence="6 7" id="KW-0472">Membrane</keyword>
<dbReference type="AlphaFoldDB" id="A0A1H8E5Y7"/>
<keyword evidence="5 7" id="KW-1133">Transmembrane helix</keyword>
<comment type="similarity">
    <text evidence="7">Belongs to the binding-protein-dependent transport system permease family.</text>
</comment>
<protein>
    <submittedName>
        <fullName evidence="9">Raffinose/stachyose/melibiose transport system permease protein</fullName>
    </submittedName>
</protein>
<dbReference type="SUPFAM" id="SSF161098">
    <property type="entry name" value="MetI-like"/>
    <property type="match status" value="1"/>
</dbReference>
<dbReference type="CDD" id="cd06261">
    <property type="entry name" value="TM_PBP2"/>
    <property type="match status" value="1"/>
</dbReference>
<keyword evidence="10" id="KW-1185">Reference proteome</keyword>
<dbReference type="EMBL" id="FOCQ01000006">
    <property type="protein sequence ID" value="SEN14534.1"/>
    <property type="molecule type" value="Genomic_DNA"/>
</dbReference>
<dbReference type="Pfam" id="PF00528">
    <property type="entry name" value="BPD_transp_1"/>
    <property type="match status" value="1"/>
</dbReference>
<evidence type="ECO:0000256" key="6">
    <source>
        <dbReference type="ARBA" id="ARBA00023136"/>
    </source>
</evidence>
<keyword evidence="2 7" id="KW-0813">Transport</keyword>
<organism evidence="9 10">
    <name type="scientific">Lihuaxuella thermophila</name>
    <dbReference type="NCBI Taxonomy" id="1173111"/>
    <lineage>
        <taxon>Bacteria</taxon>
        <taxon>Bacillati</taxon>
        <taxon>Bacillota</taxon>
        <taxon>Bacilli</taxon>
        <taxon>Bacillales</taxon>
        <taxon>Thermoactinomycetaceae</taxon>
        <taxon>Lihuaxuella</taxon>
    </lineage>
</organism>
<evidence type="ECO:0000256" key="2">
    <source>
        <dbReference type="ARBA" id="ARBA00022448"/>
    </source>
</evidence>
<accession>A0A1H8E5Y7</accession>
<dbReference type="Gene3D" id="1.10.3720.10">
    <property type="entry name" value="MetI-like"/>
    <property type="match status" value="1"/>
</dbReference>
<dbReference type="Proteomes" id="UP000199695">
    <property type="component" value="Unassembled WGS sequence"/>
</dbReference>
<feature type="transmembrane region" description="Helical" evidence="7">
    <location>
        <begin position="20"/>
        <end position="39"/>
    </location>
</feature>
<dbReference type="PROSITE" id="PS50928">
    <property type="entry name" value="ABC_TM1"/>
    <property type="match status" value="1"/>
</dbReference>
<comment type="subcellular location">
    <subcellularLocation>
        <location evidence="1 7">Cell membrane</location>
        <topology evidence="1 7">Multi-pass membrane protein</topology>
    </subcellularLocation>
</comment>
<dbReference type="STRING" id="1173111.SAMN05444955_106136"/>
<dbReference type="GO" id="GO:0055085">
    <property type="term" value="P:transmembrane transport"/>
    <property type="evidence" value="ECO:0007669"/>
    <property type="project" value="InterPro"/>
</dbReference>
<dbReference type="PANTHER" id="PTHR30193">
    <property type="entry name" value="ABC TRANSPORTER PERMEASE PROTEIN"/>
    <property type="match status" value="1"/>
</dbReference>
<evidence type="ECO:0000256" key="4">
    <source>
        <dbReference type="ARBA" id="ARBA00022692"/>
    </source>
</evidence>
<keyword evidence="4 7" id="KW-0812">Transmembrane</keyword>
<reference evidence="9 10" key="1">
    <citation type="submission" date="2016-10" db="EMBL/GenBank/DDBJ databases">
        <authorList>
            <person name="de Groot N.N."/>
        </authorList>
    </citation>
    <scope>NUCLEOTIDE SEQUENCE [LARGE SCALE GENOMIC DNA]</scope>
    <source>
        <strain evidence="9 10">DSM 46701</strain>
    </source>
</reference>
<gene>
    <name evidence="9" type="ORF">SAMN05444955_106136</name>
</gene>
<feature type="domain" description="ABC transmembrane type-1" evidence="8">
    <location>
        <begin position="77"/>
        <end position="288"/>
    </location>
</feature>
<name>A0A1H8E5Y7_9BACL</name>
<feature type="transmembrane region" description="Helical" evidence="7">
    <location>
        <begin position="266"/>
        <end position="288"/>
    </location>
</feature>
<feature type="transmembrane region" description="Helical" evidence="7">
    <location>
        <begin position="83"/>
        <end position="102"/>
    </location>
</feature>
<dbReference type="InterPro" id="IPR000515">
    <property type="entry name" value="MetI-like"/>
</dbReference>
<evidence type="ECO:0000259" key="8">
    <source>
        <dbReference type="PROSITE" id="PS50928"/>
    </source>
</evidence>
<dbReference type="PANTHER" id="PTHR30193:SF37">
    <property type="entry name" value="INNER MEMBRANE ABC TRANSPORTER PERMEASE PROTEIN YCJO"/>
    <property type="match status" value="1"/>
</dbReference>
<evidence type="ECO:0000256" key="1">
    <source>
        <dbReference type="ARBA" id="ARBA00004651"/>
    </source>
</evidence>
<keyword evidence="3" id="KW-1003">Cell membrane</keyword>